<proteinExistence type="predicted"/>
<keyword evidence="1" id="KW-0812">Transmembrane</keyword>
<feature type="transmembrane region" description="Helical" evidence="1">
    <location>
        <begin position="149"/>
        <end position="166"/>
    </location>
</feature>
<name>A0A6G8QAW8_9ACTN</name>
<keyword evidence="1" id="KW-0472">Membrane</keyword>
<dbReference type="EMBL" id="CP045119">
    <property type="protein sequence ID" value="QIN83572.1"/>
    <property type="molecule type" value="Genomic_DNA"/>
</dbReference>
<feature type="transmembrane region" description="Helical" evidence="1">
    <location>
        <begin position="123"/>
        <end position="144"/>
    </location>
</feature>
<sequence length="221" mass="24759">MKVAGTNPAEKQEPREGIYSSSRLERGLIVLTIALASIGLGYLFFTQLWWKLPPDFGCRDDFTRGGLCFFLQHSVDEADASNTLLKANILESRPGAEVSVPIGWATQLNAAFIENVVQPNIRWFGYVIWGTEAWIFLSMCLGFFSRLGALAAIGMSMQLMIGLAHTPNEWEWSYILMVLLSVAMFGLAPGRYFGLDRLLRPRFRAMGERGSRVGRLLLLFT</sequence>
<organism evidence="3 4">
    <name type="scientific">Rubrobacter tropicus</name>
    <dbReference type="NCBI Taxonomy" id="2653851"/>
    <lineage>
        <taxon>Bacteria</taxon>
        <taxon>Bacillati</taxon>
        <taxon>Actinomycetota</taxon>
        <taxon>Rubrobacteria</taxon>
        <taxon>Rubrobacterales</taxon>
        <taxon>Rubrobacteraceae</taxon>
        <taxon>Rubrobacter</taxon>
    </lineage>
</organism>
<protein>
    <recommendedName>
        <fullName evidence="2">TQO small subunit DoxD domain-containing protein</fullName>
    </recommendedName>
</protein>
<dbReference type="KEGG" id="rub:GBA63_13705"/>
<dbReference type="Proteomes" id="UP000501452">
    <property type="component" value="Chromosome"/>
</dbReference>
<reference evidence="3 4" key="1">
    <citation type="submission" date="2019-10" db="EMBL/GenBank/DDBJ databases">
        <title>Rubrobacter sp nov SCSIO 52090 isolated from a deep-sea sediment in the South China Sea.</title>
        <authorList>
            <person name="Chen R.W."/>
        </authorList>
    </citation>
    <scope>NUCLEOTIDE SEQUENCE [LARGE SCALE GENOMIC DNA]</scope>
    <source>
        <strain evidence="3 4">SCSIO 52909</strain>
    </source>
</reference>
<evidence type="ECO:0000313" key="3">
    <source>
        <dbReference type="EMBL" id="QIN83572.1"/>
    </source>
</evidence>
<accession>A0A6G8QAW8</accession>
<evidence type="ECO:0000313" key="4">
    <source>
        <dbReference type="Proteomes" id="UP000501452"/>
    </source>
</evidence>
<evidence type="ECO:0000259" key="2">
    <source>
        <dbReference type="Pfam" id="PF04173"/>
    </source>
</evidence>
<gene>
    <name evidence="3" type="ORF">GBA63_13705</name>
</gene>
<dbReference type="Pfam" id="PF04173">
    <property type="entry name" value="DoxD"/>
    <property type="match status" value="1"/>
</dbReference>
<feature type="transmembrane region" description="Helical" evidence="1">
    <location>
        <begin position="172"/>
        <end position="194"/>
    </location>
</feature>
<dbReference type="InterPro" id="IPR007301">
    <property type="entry name" value="DoxD"/>
</dbReference>
<dbReference type="AlphaFoldDB" id="A0A6G8QAW8"/>
<evidence type="ECO:0000256" key="1">
    <source>
        <dbReference type="SAM" id="Phobius"/>
    </source>
</evidence>
<feature type="transmembrane region" description="Helical" evidence="1">
    <location>
        <begin position="28"/>
        <end position="50"/>
    </location>
</feature>
<feature type="domain" description="TQO small subunit DoxD" evidence="2">
    <location>
        <begin position="112"/>
        <end position="205"/>
    </location>
</feature>
<keyword evidence="4" id="KW-1185">Reference proteome</keyword>
<keyword evidence="1" id="KW-1133">Transmembrane helix</keyword>